<feature type="active site" evidence="1">
    <location>
        <position position="78"/>
    </location>
</feature>
<feature type="binding site" evidence="2">
    <location>
        <position position="326"/>
    </location>
    <ligand>
        <name>FAD</name>
        <dbReference type="ChEBI" id="CHEBI:57692"/>
    </ligand>
</feature>
<dbReference type="OrthoDB" id="7178350at2"/>
<organism evidence="3 4">
    <name type="scientific">Alteromonas alba</name>
    <dbReference type="NCBI Taxonomy" id="2079529"/>
    <lineage>
        <taxon>Bacteria</taxon>
        <taxon>Pseudomonadati</taxon>
        <taxon>Pseudomonadota</taxon>
        <taxon>Gammaproteobacteria</taxon>
        <taxon>Alteromonadales</taxon>
        <taxon>Alteromonadaceae</taxon>
        <taxon>Alteromonas/Salinimonas group</taxon>
        <taxon>Alteromonas</taxon>
    </lineage>
</organism>
<sequence length="499" mass="56078">MTTPPKQIVIAGGGTAGWIAAVALARKMGPLVNIRLVESSTIGTIGVGEATIPPLRTFHKLLQIDEQAFMRATAATFKLGIRFENWGRIGEQYIHSFGMTGQQSWLAEFVHFYLSAKARGLEGDYGDYCFELEAARQHKFATSAQSNIQYAYHLDAGNYVAFLKRFCSNLGVTHCDGVISQVLQHDNGDIKALRLASGELIEGDFFIDCTGFKGLLIEETLHTGYEDWSHWLLCDSACAVQTTSTEPAAPFTRSAAHHAGWQWEIPLQHRTGNGNVYSSAFMDDNEASEQLMQNVKGEAITTPRTLRFKTGRRNKAWHRNCLALGLASGFVEPLESTSIHLVIMGITRFMQLFPHGGNYQALTDEYNQQTQLELERIRDFIILHYHVTQRDDSPFWEHCKNMTVPDSLQTRIALFKEQAHAFQKQNELFRVDSWAQVMLGQGVTPDYHHPAAAMLSDAQLNQSMQQQRQRVLQAVAQLPAHEDFIRRYCATPQKAEALL</sequence>
<gene>
    <name evidence="3" type="ORF">C6Y40_01305</name>
</gene>
<keyword evidence="2" id="KW-0274">FAD</keyword>
<dbReference type="GO" id="GO:0000166">
    <property type="term" value="F:nucleotide binding"/>
    <property type="evidence" value="ECO:0007669"/>
    <property type="project" value="UniProtKB-KW"/>
</dbReference>
<accession>A0A2S9VG51</accession>
<dbReference type="EMBL" id="PVNP01000011">
    <property type="protein sequence ID" value="PRO75404.1"/>
    <property type="molecule type" value="Genomic_DNA"/>
</dbReference>
<evidence type="ECO:0000313" key="3">
    <source>
        <dbReference type="EMBL" id="PRO75404.1"/>
    </source>
</evidence>
<evidence type="ECO:0000256" key="2">
    <source>
        <dbReference type="PIRSR" id="PIRSR011396-2"/>
    </source>
</evidence>
<feature type="binding site" evidence="2">
    <location>
        <position position="335"/>
    </location>
    <ligand>
        <name>L-tryptophan</name>
        <dbReference type="ChEBI" id="CHEBI:57912"/>
    </ligand>
</feature>
<reference evidence="4" key="1">
    <citation type="journal article" date="2020" name="Int. J. Syst. Evol. Microbiol.">
        <title>Alteromonas alba sp. nov., a marine bacterium isolated from the seawater of the West Pacific Ocean.</title>
        <authorList>
            <person name="Sun C."/>
            <person name="Wu Y.-H."/>
            <person name="Xamxidin M."/>
            <person name="Cheng H."/>
            <person name="Xu X.-W."/>
        </authorList>
    </citation>
    <scope>NUCLEOTIDE SEQUENCE [LARGE SCALE GENOMIC DNA]</scope>
    <source>
        <strain evidence="4">190</strain>
    </source>
</reference>
<dbReference type="InterPro" id="IPR006905">
    <property type="entry name" value="Flavin_halogenase"/>
</dbReference>
<dbReference type="GO" id="GO:0004497">
    <property type="term" value="F:monooxygenase activity"/>
    <property type="evidence" value="ECO:0007669"/>
    <property type="project" value="InterPro"/>
</dbReference>
<keyword evidence="2" id="KW-0547">Nucleotide-binding</keyword>
<keyword evidence="4" id="KW-1185">Reference proteome</keyword>
<evidence type="ECO:0000256" key="1">
    <source>
        <dbReference type="PIRSR" id="PIRSR011396-1"/>
    </source>
</evidence>
<protein>
    <submittedName>
        <fullName evidence="3">Tryptophan halogenase</fullName>
    </submittedName>
</protein>
<dbReference type="Proteomes" id="UP000238949">
    <property type="component" value="Unassembled WGS sequence"/>
</dbReference>
<dbReference type="Pfam" id="PF04820">
    <property type="entry name" value="Trp_halogenase"/>
    <property type="match status" value="1"/>
</dbReference>
<comment type="caution">
    <text evidence="3">The sequence shown here is derived from an EMBL/GenBank/DDBJ whole genome shotgun (WGS) entry which is preliminary data.</text>
</comment>
<dbReference type="PANTHER" id="PTHR43747">
    <property type="entry name" value="FAD-BINDING PROTEIN"/>
    <property type="match status" value="1"/>
</dbReference>
<dbReference type="PIRSF" id="PIRSF011396">
    <property type="entry name" value="Trp_halogenase"/>
    <property type="match status" value="1"/>
</dbReference>
<feature type="binding site" evidence="2">
    <location>
        <begin position="13"/>
        <end position="16"/>
    </location>
    <ligand>
        <name>FAD</name>
        <dbReference type="ChEBI" id="CHEBI:57692"/>
    </ligand>
</feature>
<evidence type="ECO:0000313" key="4">
    <source>
        <dbReference type="Proteomes" id="UP000238949"/>
    </source>
</evidence>
<feature type="binding site" evidence="2">
    <location>
        <position position="339"/>
    </location>
    <ligand>
        <name>FAD</name>
        <dbReference type="ChEBI" id="CHEBI:57692"/>
    </ligand>
</feature>
<dbReference type="SUPFAM" id="SSF51905">
    <property type="entry name" value="FAD/NAD(P)-binding domain"/>
    <property type="match status" value="1"/>
</dbReference>
<feature type="binding site" evidence="2">
    <location>
        <position position="78"/>
    </location>
    <ligand>
        <name>7-chloro-L-tryptophan</name>
        <dbReference type="ChEBI" id="CHEBI:58713"/>
    </ligand>
</feature>
<proteinExistence type="predicted"/>
<dbReference type="Gene3D" id="3.50.50.60">
    <property type="entry name" value="FAD/NAD(P)-binding domain"/>
    <property type="match status" value="1"/>
</dbReference>
<dbReference type="InterPro" id="IPR036188">
    <property type="entry name" value="FAD/NAD-bd_sf"/>
</dbReference>
<dbReference type="InterPro" id="IPR033856">
    <property type="entry name" value="Trp_halogen"/>
</dbReference>
<dbReference type="InterPro" id="IPR050816">
    <property type="entry name" value="Flavin-dep_Halogenase_NPB"/>
</dbReference>
<dbReference type="AlphaFoldDB" id="A0A2S9VG51"/>
<keyword evidence="2" id="KW-0285">Flavoprotein</keyword>
<dbReference type="RefSeq" id="WP_105932962.1">
    <property type="nucleotide sequence ID" value="NZ_PVNP01000011.1"/>
</dbReference>
<name>A0A2S9VG51_9ALTE</name>
<dbReference type="PANTHER" id="PTHR43747:SF4">
    <property type="entry name" value="FLAVIN-DEPENDENT TRYPTOPHAN HALOGENASE"/>
    <property type="match status" value="1"/>
</dbReference>